<evidence type="ECO:0000256" key="3">
    <source>
        <dbReference type="ARBA" id="ARBA00008417"/>
    </source>
</evidence>
<evidence type="ECO:0000256" key="14">
    <source>
        <dbReference type="ARBA" id="ARBA00031636"/>
    </source>
</evidence>
<keyword evidence="10 15" id="KW-1133">Transmembrane helix</keyword>
<evidence type="ECO:0000256" key="15">
    <source>
        <dbReference type="SAM" id="Phobius"/>
    </source>
</evidence>
<dbReference type="GO" id="GO:0042910">
    <property type="term" value="F:xenobiotic transmembrane transporter activity"/>
    <property type="evidence" value="ECO:0007669"/>
    <property type="project" value="InterPro"/>
</dbReference>
<dbReference type="CDD" id="cd13143">
    <property type="entry name" value="MATE_MepA_like"/>
    <property type="match status" value="1"/>
</dbReference>
<evidence type="ECO:0000256" key="6">
    <source>
        <dbReference type="ARBA" id="ARBA00022448"/>
    </source>
</evidence>
<evidence type="ECO:0000256" key="10">
    <source>
        <dbReference type="ARBA" id="ARBA00022989"/>
    </source>
</evidence>
<keyword evidence="6" id="KW-0813">Transport</keyword>
<keyword evidence="11" id="KW-0406">Ion transport</keyword>
<dbReference type="GO" id="GO:0015297">
    <property type="term" value="F:antiporter activity"/>
    <property type="evidence" value="ECO:0007669"/>
    <property type="project" value="UniProtKB-KW"/>
</dbReference>
<dbReference type="GO" id="GO:0006811">
    <property type="term" value="P:monoatomic ion transport"/>
    <property type="evidence" value="ECO:0007669"/>
    <property type="project" value="UniProtKB-KW"/>
</dbReference>
<feature type="transmembrane region" description="Helical" evidence="15">
    <location>
        <begin position="325"/>
        <end position="347"/>
    </location>
</feature>
<gene>
    <name evidence="16" type="ORF">IAD24_02665</name>
</gene>
<keyword evidence="13" id="KW-0046">Antibiotic resistance</keyword>
<evidence type="ECO:0000313" key="16">
    <source>
        <dbReference type="EMBL" id="HIU94041.1"/>
    </source>
</evidence>
<evidence type="ECO:0000256" key="2">
    <source>
        <dbReference type="ARBA" id="ARBA00004651"/>
    </source>
</evidence>
<protein>
    <recommendedName>
        <fullName evidence="5">Multidrug export protein MepA</fullName>
    </recommendedName>
    <alternativeName>
        <fullName evidence="14">Multidrug-efflux transporter</fullName>
    </alternativeName>
    <alternativeName>
        <fullName evidence="4">Probable multidrug resistance protein NorM</fullName>
    </alternativeName>
</protein>
<evidence type="ECO:0000256" key="5">
    <source>
        <dbReference type="ARBA" id="ARBA00022106"/>
    </source>
</evidence>
<keyword evidence="7" id="KW-0050">Antiport</keyword>
<evidence type="ECO:0000256" key="12">
    <source>
        <dbReference type="ARBA" id="ARBA00023136"/>
    </source>
</evidence>
<comment type="similarity">
    <text evidence="3">Belongs to the multi antimicrobial extrusion (MATE) (TC 2.A.66.1) family. MepA subfamily.</text>
</comment>
<evidence type="ECO:0000256" key="4">
    <source>
        <dbReference type="ARBA" id="ARBA00020268"/>
    </source>
</evidence>
<dbReference type="GO" id="GO:0046677">
    <property type="term" value="P:response to antibiotic"/>
    <property type="evidence" value="ECO:0007669"/>
    <property type="project" value="UniProtKB-KW"/>
</dbReference>
<keyword evidence="9 15" id="KW-0812">Transmembrane</keyword>
<feature type="transmembrane region" description="Helical" evidence="15">
    <location>
        <begin position="104"/>
        <end position="126"/>
    </location>
</feature>
<dbReference type="NCBIfam" id="TIGR00797">
    <property type="entry name" value="matE"/>
    <property type="match status" value="1"/>
</dbReference>
<evidence type="ECO:0000256" key="9">
    <source>
        <dbReference type="ARBA" id="ARBA00022692"/>
    </source>
</evidence>
<comment type="caution">
    <text evidence="16">The sequence shown here is derived from an EMBL/GenBank/DDBJ whole genome shotgun (WGS) entry which is preliminary data.</text>
</comment>
<reference evidence="16" key="1">
    <citation type="submission" date="2020-10" db="EMBL/GenBank/DDBJ databases">
        <authorList>
            <person name="Gilroy R."/>
        </authorList>
    </citation>
    <scope>NUCLEOTIDE SEQUENCE</scope>
    <source>
        <strain evidence="16">ChiGjej2B2-16831</strain>
    </source>
</reference>
<keyword evidence="12 15" id="KW-0472">Membrane</keyword>
<evidence type="ECO:0000256" key="8">
    <source>
        <dbReference type="ARBA" id="ARBA00022475"/>
    </source>
</evidence>
<feature type="transmembrane region" description="Helical" evidence="15">
    <location>
        <begin position="202"/>
        <end position="225"/>
    </location>
</feature>
<dbReference type="InterPro" id="IPR002528">
    <property type="entry name" value="MATE_fam"/>
</dbReference>
<feature type="transmembrane region" description="Helical" evidence="15">
    <location>
        <begin position="396"/>
        <end position="417"/>
    </location>
</feature>
<evidence type="ECO:0000256" key="1">
    <source>
        <dbReference type="ARBA" id="ARBA00003408"/>
    </source>
</evidence>
<dbReference type="InterPro" id="IPR045070">
    <property type="entry name" value="MATE_MepA-like"/>
</dbReference>
<evidence type="ECO:0000256" key="7">
    <source>
        <dbReference type="ARBA" id="ARBA00022449"/>
    </source>
</evidence>
<feature type="transmembrane region" description="Helical" evidence="15">
    <location>
        <begin position="423"/>
        <end position="449"/>
    </location>
</feature>
<dbReference type="Proteomes" id="UP000824128">
    <property type="component" value="Unassembled WGS sequence"/>
</dbReference>
<feature type="transmembrane region" description="Helical" evidence="15">
    <location>
        <begin position="171"/>
        <end position="190"/>
    </location>
</feature>
<dbReference type="GO" id="GO:0005886">
    <property type="term" value="C:plasma membrane"/>
    <property type="evidence" value="ECO:0007669"/>
    <property type="project" value="UniProtKB-SubCell"/>
</dbReference>
<dbReference type="PIRSF" id="PIRSF006603">
    <property type="entry name" value="DinF"/>
    <property type="match status" value="1"/>
</dbReference>
<accession>A0A9D1N341</accession>
<dbReference type="InterPro" id="IPR048279">
    <property type="entry name" value="MdtK-like"/>
</dbReference>
<sequence>MKMEKERTEFQNERQRMMLETPVPSLVFKMALPTIVSMLVMSVYNMADTYFVSYLGTAATGAVGINLSLMSFIQMAGTALAMGANSFIARLLGQKRFADAESVLSVAFFTSVAIGLVTMVAGLLLLEPLVVFMGAKGEVIPYAIDYATYILLAAPFMMGVFVLNQCLRAEGAATLSMIGVVSGSLLNIALDPLFVTTFGLEVAGAAIATAISKFISFVILVAPYLRARTALRLRLGSFRLSREITTELVKMGFPTLARTGLTTLANVVTNNVASVFSDSALAAITVVNKIMTFVSSAVLGFGQGYQPVAGFNWGANRFDRVQRSFWFSAISSVASVSLLGVAAAIFAPQLMMIFTDYDQEMISIGALAIRTQCLAMPSVAWVIIVNMTYAGLGKAAGAAALSVVRQGVFFIPMVLLLPHLFGVYGLASVQGAADLLTLLMSVPLSVTILREIGRKRRMQMGEAPLRQQMTHEPGGAG</sequence>
<dbReference type="PANTHER" id="PTHR43298:SF2">
    <property type="entry name" value="FMN_FAD EXPORTER YEEO-RELATED"/>
    <property type="match status" value="1"/>
</dbReference>
<keyword evidence="8" id="KW-1003">Cell membrane</keyword>
<evidence type="ECO:0000256" key="13">
    <source>
        <dbReference type="ARBA" id="ARBA00023251"/>
    </source>
</evidence>
<evidence type="ECO:0000256" key="11">
    <source>
        <dbReference type="ARBA" id="ARBA00023065"/>
    </source>
</evidence>
<dbReference type="InterPro" id="IPR050222">
    <property type="entry name" value="MATE_MdtK"/>
</dbReference>
<dbReference type="EMBL" id="DVNZ01000086">
    <property type="protein sequence ID" value="HIU94041.1"/>
    <property type="molecule type" value="Genomic_DNA"/>
</dbReference>
<proteinExistence type="inferred from homology"/>
<comment type="subcellular location">
    <subcellularLocation>
        <location evidence="2">Cell membrane</location>
        <topology evidence="2">Multi-pass membrane protein</topology>
    </subcellularLocation>
</comment>
<reference evidence="16" key="2">
    <citation type="journal article" date="2021" name="PeerJ">
        <title>Extensive microbial diversity within the chicken gut microbiome revealed by metagenomics and culture.</title>
        <authorList>
            <person name="Gilroy R."/>
            <person name="Ravi A."/>
            <person name="Getino M."/>
            <person name="Pursley I."/>
            <person name="Horton D.L."/>
            <person name="Alikhan N.F."/>
            <person name="Baker D."/>
            <person name="Gharbi K."/>
            <person name="Hall N."/>
            <person name="Watson M."/>
            <person name="Adriaenssens E.M."/>
            <person name="Foster-Nyarko E."/>
            <person name="Jarju S."/>
            <person name="Secka A."/>
            <person name="Antonio M."/>
            <person name="Oren A."/>
            <person name="Chaudhuri R.R."/>
            <person name="La Ragione R."/>
            <person name="Hildebrand F."/>
            <person name="Pallen M.J."/>
        </authorList>
    </citation>
    <scope>NUCLEOTIDE SEQUENCE</scope>
    <source>
        <strain evidence="16">ChiGjej2B2-16831</strain>
    </source>
</reference>
<feature type="transmembrane region" description="Helical" evidence="15">
    <location>
        <begin position="26"/>
        <end position="47"/>
    </location>
</feature>
<feature type="transmembrane region" description="Helical" evidence="15">
    <location>
        <begin position="146"/>
        <end position="164"/>
    </location>
</feature>
<evidence type="ECO:0000313" key="17">
    <source>
        <dbReference type="Proteomes" id="UP000824128"/>
    </source>
</evidence>
<dbReference type="PANTHER" id="PTHR43298">
    <property type="entry name" value="MULTIDRUG RESISTANCE PROTEIN NORM-RELATED"/>
    <property type="match status" value="1"/>
</dbReference>
<comment type="function">
    <text evidence="1">Multidrug efflux pump.</text>
</comment>
<name>A0A9D1N341_9FIRM</name>
<dbReference type="Pfam" id="PF01554">
    <property type="entry name" value="MatE"/>
    <property type="match status" value="2"/>
</dbReference>
<feature type="transmembrane region" description="Helical" evidence="15">
    <location>
        <begin position="367"/>
        <end position="389"/>
    </location>
</feature>
<organism evidence="16 17">
    <name type="scientific">Candidatus Aphodomorpha intestinavium</name>
    <dbReference type="NCBI Taxonomy" id="2840672"/>
    <lineage>
        <taxon>Bacteria</taxon>
        <taxon>Bacillati</taxon>
        <taxon>Bacillota</taxon>
        <taxon>Clostridia</taxon>
        <taxon>Eubacteriales</taxon>
        <taxon>Candidatus Aphodomorpha</taxon>
    </lineage>
</organism>
<dbReference type="AlphaFoldDB" id="A0A9D1N341"/>
<feature type="transmembrane region" description="Helical" evidence="15">
    <location>
        <begin position="67"/>
        <end position="92"/>
    </location>
</feature>